<sequence length="264" mass="29252">MDLVKNSVLNEEVRRKSSPSFSRSDVMVSESRGRISYREPMNNKNRSRSKSNKFANLECHYCHKKGHMKKDCWKLKKDSKLGKKQEDGEDRVIVTEDQFLILLESDAINVACQDTSWVVDSGATTHAISQRDLFTTYTPGSYGSVKMGNDAVAKVAGIGDICLETSVGTRVLLKGVKHVPNIRLNLISTGKLDDEGFYSLFGGGKWKLTSMVMAREVVPSTSVHGQVEGDVHVDTPGANAPAHDDVIMVTIMVRHQLLRTVDKV</sequence>
<protein>
    <recommendedName>
        <fullName evidence="3">CCHC-type domain-containing protein</fullName>
    </recommendedName>
</protein>
<dbReference type="PANTHER" id="PTHR47592">
    <property type="entry name" value="PBF68 PROTEIN"/>
    <property type="match status" value="1"/>
</dbReference>
<dbReference type="SUPFAM" id="SSF57756">
    <property type="entry name" value="Retrovirus zinc finger-like domains"/>
    <property type="match status" value="1"/>
</dbReference>
<dbReference type="AlphaFoldDB" id="A0A565BM62"/>
<keyword evidence="5" id="KW-1185">Reference proteome</keyword>
<dbReference type="GO" id="GO:0003676">
    <property type="term" value="F:nucleic acid binding"/>
    <property type="evidence" value="ECO:0007669"/>
    <property type="project" value="InterPro"/>
</dbReference>
<name>A0A565BM62_9BRAS</name>
<organism evidence="4 5">
    <name type="scientific">Arabis nemorensis</name>
    <dbReference type="NCBI Taxonomy" id="586526"/>
    <lineage>
        <taxon>Eukaryota</taxon>
        <taxon>Viridiplantae</taxon>
        <taxon>Streptophyta</taxon>
        <taxon>Embryophyta</taxon>
        <taxon>Tracheophyta</taxon>
        <taxon>Spermatophyta</taxon>
        <taxon>Magnoliopsida</taxon>
        <taxon>eudicotyledons</taxon>
        <taxon>Gunneridae</taxon>
        <taxon>Pentapetalae</taxon>
        <taxon>rosids</taxon>
        <taxon>malvids</taxon>
        <taxon>Brassicales</taxon>
        <taxon>Brassicaceae</taxon>
        <taxon>Arabideae</taxon>
        <taxon>Arabis</taxon>
    </lineage>
</organism>
<evidence type="ECO:0000256" key="2">
    <source>
        <dbReference type="SAM" id="MobiDB-lite"/>
    </source>
</evidence>
<reference evidence="4" key="1">
    <citation type="submission" date="2019-07" db="EMBL/GenBank/DDBJ databases">
        <authorList>
            <person name="Dittberner H."/>
        </authorList>
    </citation>
    <scope>NUCLEOTIDE SEQUENCE [LARGE SCALE GENOMIC DNA]</scope>
</reference>
<dbReference type="GO" id="GO:0008270">
    <property type="term" value="F:zinc ion binding"/>
    <property type="evidence" value="ECO:0007669"/>
    <property type="project" value="UniProtKB-KW"/>
</dbReference>
<dbReference type="InterPro" id="IPR054722">
    <property type="entry name" value="PolX-like_BBD"/>
</dbReference>
<comment type="caution">
    <text evidence="4">The sequence shown here is derived from an EMBL/GenBank/DDBJ whole genome shotgun (WGS) entry which is preliminary data.</text>
</comment>
<evidence type="ECO:0000256" key="1">
    <source>
        <dbReference type="PROSITE-ProRule" id="PRU00047"/>
    </source>
</evidence>
<feature type="domain" description="CCHC-type" evidence="3">
    <location>
        <begin position="59"/>
        <end position="72"/>
    </location>
</feature>
<keyword evidence="1" id="KW-0862">Zinc</keyword>
<dbReference type="OrthoDB" id="1727805at2759"/>
<dbReference type="InterPro" id="IPR036875">
    <property type="entry name" value="Znf_CCHC_sf"/>
</dbReference>
<gene>
    <name evidence="4" type="ORF">ANE_LOCUS12397</name>
</gene>
<proteinExistence type="predicted"/>
<feature type="region of interest" description="Disordered" evidence="2">
    <location>
        <begin position="1"/>
        <end position="25"/>
    </location>
</feature>
<evidence type="ECO:0000259" key="3">
    <source>
        <dbReference type="PROSITE" id="PS50158"/>
    </source>
</evidence>
<dbReference type="EMBL" id="CABITT030000004">
    <property type="protein sequence ID" value="VVB01953.1"/>
    <property type="molecule type" value="Genomic_DNA"/>
</dbReference>
<dbReference type="PANTHER" id="PTHR47592:SF31">
    <property type="entry name" value="ZINC FINGER, CCHC-TYPE-RELATED"/>
    <property type="match status" value="1"/>
</dbReference>
<dbReference type="Gene3D" id="4.10.60.10">
    <property type="entry name" value="Zinc finger, CCHC-type"/>
    <property type="match status" value="1"/>
</dbReference>
<dbReference type="PROSITE" id="PS50158">
    <property type="entry name" value="ZF_CCHC"/>
    <property type="match status" value="1"/>
</dbReference>
<accession>A0A565BM62</accession>
<evidence type="ECO:0000313" key="4">
    <source>
        <dbReference type="EMBL" id="VVB01953.1"/>
    </source>
</evidence>
<keyword evidence="1" id="KW-0479">Metal-binding</keyword>
<dbReference type="Proteomes" id="UP000489600">
    <property type="component" value="Unassembled WGS sequence"/>
</dbReference>
<evidence type="ECO:0000313" key="5">
    <source>
        <dbReference type="Proteomes" id="UP000489600"/>
    </source>
</evidence>
<dbReference type="Pfam" id="PF22936">
    <property type="entry name" value="Pol_BBD"/>
    <property type="match status" value="1"/>
</dbReference>
<keyword evidence="1" id="KW-0863">Zinc-finger</keyword>
<dbReference type="InterPro" id="IPR001878">
    <property type="entry name" value="Znf_CCHC"/>
</dbReference>